<sequence length="314" mass="35329">MIAPYDHEALWIKAKLFLNRAMDDDGVRSFDEQALWASLSLELLAKAALARISPVLIAEPTEEGANLLAALGLTKGGGHFSSVRAKTVLTRCSKAFRPFDLKESSRFTEARNEYLHGPGVPFLAIPPKAWWPKFWAQVDILVHNMDKEMSDLVGPDREPIVDGYLAQNKKNIEDRTEALIARAQQRLAQYRAGTMTTRMVAEWNSVGNLTAYMSYQTPQACPACDQEGVLEGDEEIDRERERTVFTGETIYDRAEYDFDYPTFTLTIAADHFSCSHCHLVLNRCEFVEQAGLPTSFDVEGVEDSEYDEPDYGND</sequence>
<name>A0A5C4WXR4_9ACTN</name>
<dbReference type="RefSeq" id="WP_139628338.1">
    <property type="nucleotide sequence ID" value="NZ_VDLX02000001.1"/>
</dbReference>
<dbReference type="EMBL" id="VDLX02000001">
    <property type="protein sequence ID" value="KAB8197655.1"/>
    <property type="molecule type" value="Genomic_DNA"/>
</dbReference>
<dbReference type="Proteomes" id="UP000312512">
    <property type="component" value="Unassembled WGS sequence"/>
</dbReference>
<keyword evidence="2" id="KW-1185">Reference proteome</keyword>
<proteinExistence type="predicted"/>
<reference evidence="1 2" key="1">
    <citation type="submission" date="2019-10" db="EMBL/GenBank/DDBJ databases">
        <title>Nonomuraea sp. nov., isolated from Phyllanthus amarus.</title>
        <authorList>
            <person name="Klykleung N."/>
            <person name="Tanasupawat S."/>
        </authorList>
    </citation>
    <scope>NUCLEOTIDE SEQUENCE [LARGE SCALE GENOMIC DNA]</scope>
    <source>
        <strain evidence="1 2">PA1-10</strain>
    </source>
</reference>
<dbReference type="OrthoDB" id="5076427at2"/>
<protein>
    <submittedName>
        <fullName evidence="1">Uncharacterized protein</fullName>
    </submittedName>
</protein>
<evidence type="ECO:0000313" key="2">
    <source>
        <dbReference type="Proteomes" id="UP000312512"/>
    </source>
</evidence>
<organism evidence="1 2">
    <name type="scientific">Nonomuraea phyllanthi</name>
    <dbReference type="NCBI Taxonomy" id="2219224"/>
    <lineage>
        <taxon>Bacteria</taxon>
        <taxon>Bacillati</taxon>
        <taxon>Actinomycetota</taxon>
        <taxon>Actinomycetes</taxon>
        <taxon>Streptosporangiales</taxon>
        <taxon>Streptosporangiaceae</taxon>
        <taxon>Nonomuraea</taxon>
    </lineage>
</organism>
<accession>A0A5C4WXR4</accession>
<evidence type="ECO:0000313" key="1">
    <source>
        <dbReference type="EMBL" id="KAB8197655.1"/>
    </source>
</evidence>
<dbReference type="AlphaFoldDB" id="A0A5C4WXR4"/>
<comment type="caution">
    <text evidence="1">The sequence shown here is derived from an EMBL/GenBank/DDBJ whole genome shotgun (WGS) entry which is preliminary data.</text>
</comment>
<gene>
    <name evidence="1" type="ORF">FH608_003740</name>
</gene>